<evidence type="ECO:0000313" key="4">
    <source>
        <dbReference type="Proteomes" id="UP000318590"/>
    </source>
</evidence>
<proteinExistence type="predicted"/>
<dbReference type="InterPro" id="IPR051321">
    <property type="entry name" value="PHA/PHB_synthase"/>
</dbReference>
<dbReference type="Gene3D" id="3.40.50.1820">
    <property type="entry name" value="alpha/beta hydrolase"/>
    <property type="match status" value="1"/>
</dbReference>
<dbReference type="Pfam" id="PF06850">
    <property type="entry name" value="PHB_depo_C"/>
    <property type="match status" value="1"/>
</dbReference>
<protein>
    <submittedName>
        <fullName evidence="3">Polyhydroxyalkanoate depolymerase</fullName>
    </submittedName>
</protein>
<dbReference type="RefSeq" id="WP_142833243.1">
    <property type="nucleotide sequence ID" value="NZ_VFSV01000003.1"/>
</dbReference>
<feature type="compositionally biased region" description="Basic and acidic residues" evidence="1">
    <location>
        <begin position="413"/>
        <end position="432"/>
    </location>
</feature>
<dbReference type="AlphaFoldDB" id="A0A547Q9M3"/>
<keyword evidence="4" id="KW-1185">Reference proteome</keyword>
<organism evidence="3 4">
    <name type="scientific">Palleronia caenipelagi</name>
    <dbReference type="NCBI Taxonomy" id="2489174"/>
    <lineage>
        <taxon>Bacteria</taxon>
        <taxon>Pseudomonadati</taxon>
        <taxon>Pseudomonadota</taxon>
        <taxon>Alphaproteobacteria</taxon>
        <taxon>Rhodobacterales</taxon>
        <taxon>Roseobacteraceae</taxon>
        <taxon>Palleronia</taxon>
    </lineage>
</organism>
<evidence type="ECO:0000313" key="3">
    <source>
        <dbReference type="EMBL" id="TRD23052.1"/>
    </source>
</evidence>
<dbReference type="PIRSF" id="PIRSF020818">
    <property type="entry name" value="PHB_depoly_PhaZ"/>
    <property type="match status" value="1"/>
</dbReference>
<sequence length="443" mass="49506">MHNMFAYDFMETFRVTNQWLGASAKAFGAYPVHGLVANPAFQMISAWGEVAERAYGRMVAKPDWNINTVVAEDGRDHVVQIEKVVERDFGDLIRFKVLGRPEKERRVLIVAPMSGHYATLLRTTVASLLTDCEVWITDWHNARDIPVSAGKFDIEDYARYLIDFMRELGPETNVLAVCQPVPLTLAAVSWLAQYEPESQPKSMTLIGGPVDPDAEPTEVTDFGRRVTMGQLEKLVIQRVGFKYAGAGRVVYPGLLQLSSFISMNAEMHAKAFADQILRVAKGEGGDHDKHNRFYDEYLAVMDMTAEFYLSTVERIFKNREIARNVFSIDGKPVDMSKVTSVGTMIVEGEKDDISAPGQCVAAIDLLSNLPEKHKRVHLEPGAGHYGIFAGKAWRNNIRPLVLDFMDDAAGRAHKDRSSHVREGKRNHNETPRKPSGGMITIPV</sequence>
<dbReference type="InterPro" id="IPR029058">
    <property type="entry name" value="AB_hydrolase_fold"/>
</dbReference>
<dbReference type="InterPro" id="IPR010915">
    <property type="entry name" value="PHB_depoly_PhaZ"/>
</dbReference>
<dbReference type="OrthoDB" id="9774318at2"/>
<dbReference type="NCBIfam" id="TIGR01849">
    <property type="entry name" value="PHB_depoly_PhaZ"/>
    <property type="match status" value="1"/>
</dbReference>
<feature type="domain" description="PHB de-polymerase C-terminal" evidence="2">
    <location>
        <begin position="207"/>
        <end position="407"/>
    </location>
</feature>
<accession>A0A547Q9M3</accession>
<dbReference type="PANTHER" id="PTHR36837:SF4">
    <property type="entry name" value="BLR0908 PROTEIN"/>
    <property type="match status" value="1"/>
</dbReference>
<gene>
    <name evidence="3" type="primary">phaZ</name>
    <name evidence="3" type="ORF">FEV53_02485</name>
</gene>
<evidence type="ECO:0000256" key="1">
    <source>
        <dbReference type="SAM" id="MobiDB-lite"/>
    </source>
</evidence>
<dbReference type="Proteomes" id="UP000318590">
    <property type="component" value="Unassembled WGS sequence"/>
</dbReference>
<dbReference type="EMBL" id="VFSV01000003">
    <property type="protein sequence ID" value="TRD23052.1"/>
    <property type="molecule type" value="Genomic_DNA"/>
</dbReference>
<evidence type="ECO:0000259" key="2">
    <source>
        <dbReference type="Pfam" id="PF06850"/>
    </source>
</evidence>
<reference evidence="3 4" key="1">
    <citation type="submission" date="2019-06" db="EMBL/GenBank/DDBJ databases">
        <title>Paenimaribius caenipelagi gen. nov., sp. nov., isolated from a tidal flat.</title>
        <authorList>
            <person name="Yoon J.-H."/>
        </authorList>
    </citation>
    <scope>NUCLEOTIDE SEQUENCE [LARGE SCALE GENOMIC DNA]</scope>
    <source>
        <strain evidence="3 4">JBTF-M29</strain>
    </source>
</reference>
<dbReference type="InterPro" id="IPR009656">
    <property type="entry name" value="PHB_depo_C"/>
</dbReference>
<comment type="caution">
    <text evidence="3">The sequence shown here is derived from an EMBL/GenBank/DDBJ whole genome shotgun (WGS) entry which is preliminary data.</text>
</comment>
<dbReference type="SUPFAM" id="SSF53474">
    <property type="entry name" value="alpha/beta-Hydrolases"/>
    <property type="match status" value="1"/>
</dbReference>
<name>A0A547Q9M3_9RHOB</name>
<dbReference type="PANTHER" id="PTHR36837">
    <property type="entry name" value="POLY(3-HYDROXYALKANOATE) POLYMERASE SUBUNIT PHAC"/>
    <property type="match status" value="1"/>
</dbReference>
<feature type="region of interest" description="Disordered" evidence="1">
    <location>
        <begin position="413"/>
        <end position="443"/>
    </location>
</feature>